<keyword evidence="4" id="KW-0808">Transferase</keyword>
<evidence type="ECO:0000313" key="11">
    <source>
        <dbReference type="Proteomes" id="UP000198956"/>
    </source>
</evidence>
<dbReference type="InterPro" id="IPR036388">
    <property type="entry name" value="WH-like_DNA-bd_sf"/>
</dbReference>
<comment type="cofactor">
    <cofactor evidence="1">
        <name>pyridoxal 5'-phosphate</name>
        <dbReference type="ChEBI" id="CHEBI:597326"/>
    </cofactor>
</comment>
<dbReference type="EMBL" id="FNDE01000031">
    <property type="protein sequence ID" value="SDH53797.1"/>
    <property type="molecule type" value="Genomic_DNA"/>
</dbReference>
<evidence type="ECO:0000259" key="9">
    <source>
        <dbReference type="PROSITE" id="PS50949"/>
    </source>
</evidence>
<dbReference type="GO" id="GO:0003700">
    <property type="term" value="F:DNA-binding transcription factor activity"/>
    <property type="evidence" value="ECO:0007669"/>
    <property type="project" value="InterPro"/>
</dbReference>
<organism evidence="10 11">
    <name type="scientific">Aneurinibacillus thermoaerophilus</name>
    <dbReference type="NCBI Taxonomy" id="143495"/>
    <lineage>
        <taxon>Bacteria</taxon>
        <taxon>Bacillati</taxon>
        <taxon>Bacillota</taxon>
        <taxon>Bacilli</taxon>
        <taxon>Bacillales</taxon>
        <taxon>Paenibacillaceae</taxon>
        <taxon>Aneurinibacillus group</taxon>
        <taxon>Aneurinibacillus</taxon>
    </lineage>
</organism>
<evidence type="ECO:0000256" key="5">
    <source>
        <dbReference type="ARBA" id="ARBA00022898"/>
    </source>
</evidence>
<dbReference type="SUPFAM" id="SSF46785">
    <property type="entry name" value="Winged helix' DNA-binding domain"/>
    <property type="match status" value="1"/>
</dbReference>
<dbReference type="GO" id="GO:0003677">
    <property type="term" value="F:DNA binding"/>
    <property type="evidence" value="ECO:0007669"/>
    <property type="project" value="UniProtKB-KW"/>
</dbReference>
<dbReference type="PRINTS" id="PR00035">
    <property type="entry name" value="HTHGNTR"/>
</dbReference>
<name>A0A1G8D7R7_ANETH</name>
<sequence>MMKNVEWKPDGQSGVPLYKQIIHYIRGKIARGEWPIGYKIPPERTLAEQFGVNRSTVTNAFAELAAEGLIEGKRGSGTRVINNTWTLLAASAPPDWRAYVEAGAHRPNLSMIQRINEAEFVPGTIRLGTGEMSPDMFPSEMMALVLERTARVMRPLGYEEPLGLYELREAVSQHVRLFGIQASPSAILIVSGALQALHFISIGLLPRGSAILLEKPSYLCSMRVFQSAGIRLAGIPEIKKPEMIPARLSHYKHKHEAALLYTIPSFHNPTGKVMSEEARQQLMLSCEHERLPIIEDDVYGELWLDEKPPASLKARDKNGLVLYIGSLSKTLSPGLRIGWIIGPEPVIRRLADIKMQTDYGSSSLSQWVAKEWLTSGLYGEHLTRIREQLRTRREMALTVLEKYMKGLADWEAPAGGFYVWLRLLIAPPLQKLFESALRQGVLLNPGNIYDPGERERLRISYAYASPAEFEEGVRRLARLLIEAGRKKQ</sequence>
<keyword evidence="8" id="KW-0804">Transcription</keyword>
<dbReference type="GO" id="GO:0008483">
    <property type="term" value="F:transaminase activity"/>
    <property type="evidence" value="ECO:0007669"/>
    <property type="project" value="UniProtKB-KW"/>
</dbReference>
<accession>A0A1G8D7R7</accession>
<dbReference type="AlphaFoldDB" id="A0A1G8D7R7"/>
<dbReference type="CDD" id="cd07377">
    <property type="entry name" value="WHTH_GntR"/>
    <property type="match status" value="1"/>
</dbReference>
<evidence type="ECO:0000256" key="3">
    <source>
        <dbReference type="ARBA" id="ARBA00022576"/>
    </source>
</evidence>
<gene>
    <name evidence="10" type="ORF">SAMN04489735_103112</name>
</gene>
<evidence type="ECO:0000256" key="2">
    <source>
        <dbReference type="ARBA" id="ARBA00005384"/>
    </source>
</evidence>
<dbReference type="SUPFAM" id="SSF53383">
    <property type="entry name" value="PLP-dependent transferases"/>
    <property type="match status" value="1"/>
</dbReference>
<keyword evidence="6" id="KW-0805">Transcription regulation</keyword>
<dbReference type="SMART" id="SM00345">
    <property type="entry name" value="HTH_GNTR"/>
    <property type="match status" value="1"/>
</dbReference>
<dbReference type="InterPro" id="IPR015421">
    <property type="entry name" value="PyrdxlP-dep_Trfase_major"/>
</dbReference>
<evidence type="ECO:0000256" key="8">
    <source>
        <dbReference type="ARBA" id="ARBA00023163"/>
    </source>
</evidence>
<dbReference type="GO" id="GO:0030170">
    <property type="term" value="F:pyridoxal phosphate binding"/>
    <property type="evidence" value="ECO:0007669"/>
    <property type="project" value="InterPro"/>
</dbReference>
<dbReference type="PANTHER" id="PTHR46577:SF2">
    <property type="entry name" value="TRANSCRIPTIONAL REGULATORY PROTEIN"/>
    <property type="match status" value="1"/>
</dbReference>
<proteinExistence type="inferred from homology"/>
<keyword evidence="7" id="KW-0238">DNA-binding</keyword>
<feature type="domain" description="HTH gntR-type" evidence="9">
    <location>
        <begin position="15"/>
        <end position="83"/>
    </location>
</feature>
<dbReference type="Pfam" id="PF00155">
    <property type="entry name" value="Aminotran_1_2"/>
    <property type="match status" value="1"/>
</dbReference>
<evidence type="ECO:0000256" key="6">
    <source>
        <dbReference type="ARBA" id="ARBA00023015"/>
    </source>
</evidence>
<dbReference type="Gene3D" id="3.90.1150.10">
    <property type="entry name" value="Aspartate Aminotransferase, domain 1"/>
    <property type="match status" value="1"/>
</dbReference>
<evidence type="ECO:0000313" key="10">
    <source>
        <dbReference type="EMBL" id="SDH53797.1"/>
    </source>
</evidence>
<keyword evidence="3" id="KW-0032">Aminotransferase</keyword>
<dbReference type="InterPro" id="IPR036390">
    <property type="entry name" value="WH_DNA-bd_sf"/>
</dbReference>
<dbReference type="InterPro" id="IPR000524">
    <property type="entry name" value="Tscrpt_reg_HTH_GntR"/>
</dbReference>
<dbReference type="Gene3D" id="3.40.640.10">
    <property type="entry name" value="Type I PLP-dependent aspartate aminotransferase-like (Major domain)"/>
    <property type="match status" value="1"/>
</dbReference>
<dbReference type="Proteomes" id="UP000198956">
    <property type="component" value="Unassembled WGS sequence"/>
</dbReference>
<dbReference type="InterPro" id="IPR015422">
    <property type="entry name" value="PyrdxlP-dep_Trfase_small"/>
</dbReference>
<dbReference type="InterPro" id="IPR015424">
    <property type="entry name" value="PyrdxlP-dep_Trfase"/>
</dbReference>
<dbReference type="FunFam" id="3.40.640.10:FF:000023">
    <property type="entry name" value="Transcriptional regulator, GntR family"/>
    <property type="match status" value="1"/>
</dbReference>
<dbReference type="InterPro" id="IPR004839">
    <property type="entry name" value="Aminotransferase_I/II_large"/>
</dbReference>
<comment type="similarity">
    <text evidence="2">In the C-terminal section; belongs to the class-I pyridoxal-phosphate-dependent aminotransferase family.</text>
</comment>
<keyword evidence="5" id="KW-0663">Pyridoxal phosphate</keyword>
<dbReference type="Pfam" id="PF00392">
    <property type="entry name" value="GntR"/>
    <property type="match status" value="1"/>
</dbReference>
<dbReference type="PANTHER" id="PTHR46577">
    <property type="entry name" value="HTH-TYPE TRANSCRIPTIONAL REGULATORY PROTEIN GABR"/>
    <property type="match status" value="1"/>
</dbReference>
<dbReference type="CDD" id="cd00609">
    <property type="entry name" value="AAT_like"/>
    <property type="match status" value="1"/>
</dbReference>
<evidence type="ECO:0000256" key="4">
    <source>
        <dbReference type="ARBA" id="ARBA00022679"/>
    </source>
</evidence>
<dbReference type="InterPro" id="IPR051446">
    <property type="entry name" value="HTH_trans_reg/aminotransferase"/>
</dbReference>
<protein>
    <submittedName>
        <fullName evidence="10">Transcriptional regulator, GntR family</fullName>
    </submittedName>
</protein>
<evidence type="ECO:0000256" key="7">
    <source>
        <dbReference type="ARBA" id="ARBA00023125"/>
    </source>
</evidence>
<evidence type="ECO:0000256" key="1">
    <source>
        <dbReference type="ARBA" id="ARBA00001933"/>
    </source>
</evidence>
<reference evidence="10 11" key="1">
    <citation type="submission" date="2016-10" db="EMBL/GenBank/DDBJ databases">
        <authorList>
            <person name="de Groot N.N."/>
        </authorList>
    </citation>
    <scope>NUCLEOTIDE SEQUENCE [LARGE SCALE GENOMIC DNA]</scope>
    <source>
        <strain evidence="10 11">L 420-91</strain>
    </source>
</reference>
<dbReference type="FunFam" id="1.10.10.10:FF:000079">
    <property type="entry name" value="GntR family transcriptional regulator"/>
    <property type="match status" value="1"/>
</dbReference>
<dbReference type="PROSITE" id="PS50949">
    <property type="entry name" value="HTH_GNTR"/>
    <property type="match status" value="1"/>
</dbReference>
<dbReference type="Gene3D" id="1.10.10.10">
    <property type="entry name" value="Winged helix-like DNA-binding domain superfamily/Winged helix DNA-binding domain"/>
    <property type="match status" value="1"/>
</dbReference>